<keyword evidence="3" id="KW-1185">Reference proteome</keyword>
<gene>
    <name evidence="2" type="ORF">NDU88_003709</name>
</gene>
<organism evidence="2 3">
    <name type="scientific">Pleurodeles waltl</name>
    <name type="common">Iberian ribbed newt</name>
    <dbReference type="NCBI Taxonomy" id="8319"/>
    <lineage>
        <taxon>Eukaryota</taxon>
        <taxon>Metazoa</taxon>
        <taxon>Chordata</taxon>
        <taxon>Craniata</taxon>
        <taxon>Vertebrata</taxon>
        <taxon>Euteleostomi</taxon>
        <taxon>Amphibia</taxon>
        <taxon>Batrachia</taxon>
        <taxon>Caudata</taxon>
        <taxon>Salamandroidea</taxon>
        <taxon>Salamandridae</taxon>
        <taxon>Pleurodelinae</taxon>
        <taxon>Pleurodeles</taxon>
    </lineage>
</organism>
<proteinExistence type="predicted"/>
<dbReference type="AlphaFoldDB" id="A0AAV7TRX0"/>
<dbReference type="Proteomes" id="UP001066276">
    <property type="component" value="Chromosome 3_2"/>
</dbReference>
<protein>
    <submittedName>
        <fullName evidence="2">Uncharacterized protein</fullName>
    </submittedName>
</protein>
<dbReference type="EMBL" id="JANPWB010000006">
    <property type="protein sequence ID" value="KAJ1178463.1"/>
    <property type="molecule type" value="Genomic_DNA"/>
</dbReference>
<reference evidence="2" key="1">
    <citation type="journal article" date="2022" name="bioRxiv">
        <title>Sequencing and chromosome-scale assembly of the giantPleurodeles waltlgenome.</title>
        <authorList>
            <person name="Brown T."/>
            <person name="Elewa A."/>
            <person name="Iarovenko S."/>
            <person name="Subramanian E."/>
            <person name="Araus A.J."/>
            <person name="Petzold A."/>
            <person name="Susuki M."/>
            <person name="Suzuki K.-i.T."/>
            <person name="Hayashi T."/>
            <person name="Toyoda A."/>
            <person name="Oliveira C."/>
            <person name="Osipova E."/>
            <person name="Leigh N.D."/>
            <person name="Simon A."/>
            <person name="Yun M.H."/>
        </authorList>
    </citation>
    <scope>NUCLEOTIDE SEQUENCE</scope>
    <source>
        <strain evidence="2">20211129_DDA</strain>
        <tissue evidence="2">Liver</tissue>
    </source>
</reference>
<feature type="region of interest" description="Disordered" evidence="1">
    <location>
        <begin position="1"/>
        <end position="87"/>
    </location>
</feature>
<evidence type="ECO:0000313" key="3">
    <source>
        <dbReference type="Proteomes" id="UP001066276"/>
    </source>
</evidence>
<evidence type="ECO:0000256" key="1">
    <source>
        <dbReference type="SAM" id="MobiDB-lite"/>
    </source>
</evidence>
<sequence>MGRAARPRKEPDSTAPAPRSGEELKQSQSPRADWRTWRGGCRGGAGFGRQVRAPRDGEKRPRPNGLRGRARPRTANIHGASSNKGIN</sequence>
<accession>A0AAV7TRX0</accession>
<comment type="caution">
    <text evidence="2">The sequence shown here is derived from an EMBL/GenBank/DDBJ whole genome shotgun (WGS) entry which is preliminary data.</text>
</comment>
<name>A0AAV7TRX0_PLEWA</name>
<evidence type="ECO:0000313" key="2">
    <source>
        <dbReference type="EMBL" id="KAJ1178463.1"/>
    </source>
</evidence>